<dbReference type="SUPFAM" id="SSF69304">
    <property type="entry name" value="Tricorn protease N-terminal domain"/>
    <property type="match status" value="1"/>
</dbReference>
<sequence length="796" mass="93324">MGKSNKVYIQKFSIAFILLGIIFFHTYSNVFAYTDTKVNGGVLHYPLIQGEKIELIFVISGYSEPVFKVEIIDNKGNIRMLTDDYKAFIQEDDVYNLKFEEEYTLDDKSLKVYIQEKDNHSQADDYELDIKINIKRGIKADNIYEVDNERIGNIKNVYDKNGIVEEGKVVDEGLLEYIFNKDNLIGDNIKIKNKEGELYKLHVYDIERNNWIIDDEEYRKDITWKPEKDGMYFLDLWIKSNESKKKFDRWVIIPVKILGGKEKAKIDYIIPSHDPIIYKDKLKFYIKSSGSDRFQYRAFVFPEEGKYFEITDGYSEFIDEDEVYELEIDKNIGFGDYKLWVWARTMYDDEGYTTSDGKHFSIQAKPEKPDEYFDSNIIKKNKIYKTGKEITINGIEMLEFLDSFNVDYMYKLRVLDVNRNTWIDVNDVYQDTIKWVPEEQGVYLLYLDAVNKNEIELAMRTGQEVNKAGTRIEPIIVKDEINNKNNSQKYTMVKTFEELSDSVAKDFLLYIDDDKIEKAYMKALEVIKENIDENMTDLEKLIILNDYIVKNAEYNTAIFVDEKIPKDSDSFNLYGLLIDNLAVCQGYADGMKVFLDLLGIPNRVITGETQIKNRTQSHIWNVVKIDGKEYHLDPTWNDPIPDKKGKVSYAYFLVDDAVIDNNHTWDKEKFGALNNKEFSYFRKMIIPVKDGKWLYYLNIEDSFRLYKIKIDGTENTKLTNESILEFLIEDDWIFFSSGIGGHIYRVNKDGLGAIRINNEASKELKSKGEWITYKNIYDGNYYKVKKDGSMKLPYEG</sequence>
<feature type="transmembrane region" description="Helical" evidence="1">
    <location>
        <begin position="12"/>
        <end position="33"/>
    </location>
</feature>
<keyword evidence="1" id="KW-0472">Membrane</keyword>
<dbReference type="RefSeq" id="WP_250861064.1">
    <property type="nucleotide sequence ID" value="NZ_JAGSOJ010000004.1"/>
</dbReference>
<dbReference type="GO" id="GO:0005737">
    <property type="term" value="C:cytoplasm"/>
    <property type="evidence" value="ECO:0007669"/>
    <property type="project" value="TreeGrafter"/>
</dbReference>
<comment type="caution">
    <text evidence="3">The sequence shown here is derived from an EMBL/GenBank/DDBJ whole genome shotgun (WGS) entry which is preliminary data.</text>
</comment>
<dbReference type="EMBL" id="JAGSOJ010000004">
    <property type="protein sequence ID" value="MCM1991930.1"/>
    <property type="molecule type" value="Genomic_DNA"/>
</dbReference>
<dbReference type="InterPro" id="IPR038765">
    <property type="entry name" value="Papain-like_cys_pep_sf"/>
</dbReference>
<organism evidence="3 4">
    <name type="scientific">Oceanirhabdus seepicola</name>
    <dbReference type="NCBI Taxonomy" id="2828781"/>
    <lineage>
        <taxon>Bacteria</taxon>
        <taxon>Bacillati</taxon>
        <taxon>Bacillota</taxon>
        <taxon>Clostridia</taxon>
        <taxon>Eubacteriales</taxon>
        <taxon>Clostridiaceae</taxon>
        <taxon>Oceanirhabdus</taxon>
    </lineage>
</organism>
<dbReference type="PANTHER" id="PTHR46333:SF2">
    <property type="entry name" value="CYTOKINESIS PROTEIN 3"/>
    <property type="match status" value="1"/>
</dbReference>
<keyword evidence="4" id="KW-1185">Reference proteome</keyword>
<evidence type="ECO:0000313" key="3">
    <source>
        <dbReference type="EMBL" id="MCM1991930.1"/>
    </source>
</evidence>
<dbReference type="PANTHER" id="PTHR46333">
    <property type="entry name" value="CYTOKINESIS PROTEIN 3"/>
    <property type="match status" value="1"/>
</dbReference>
<dbReference type="InterPro" id="IPR002931">
    <property type="entry name" value="Transglutaminase-like"/>
</dbReference>
<dbReference type="InterPro" id="IPR032485">
    <property type="entry name" value="LRP1-like_beta_prop"/>
</dbReference>
<name>A0A9J6P561_9CLOT</name>
<dbReference type="Gene3D" id="3.10.620.30">
    <property type="match status" value="1"/>
</dbReference>
<keyword evidence="1" id="KW-0812">Transmembrane</keyword>
<dbReference type="Pfam" id="PF16472">
    <property type="entry name" value="DUF5050"/>
    <property type="match status" value="1"/>
</dbReference>
<keyword evidence="1" id="KW-1133">Transmembrane helix</keyword>
<dbReference type="Pfam" id="PF01841">
    <property type="entry name" value="Transglut_core"/>
    <property type="match status" value="1"/>
</dbReference>
<dbReference type="AlphaFoldDB" id="A0A9J6P561"/>
<evidence type="ECO:0000259" key="2">
    <source>
        <dbReference type="SMART" id="SM00460"/>
    </source>
</evidence>
<evidence type="ECO:0000256" key="1">
    <source>
        <dbReference type="SAM" id="Phobius"/>
    </source>
</evidence>
<proteinExistence type="predicted"/>
<dbReference type="SMART" id="SM00460">
    <property type="entry name" value="TGc"/>
    <property type="match status" value="1"/>
</dbReference>
<gene>
    <name evidence="3" type="ORF">KDK92_19490</name>
</gene>
<evidence type="ECO:0000313" key="4">
    <source>
        <dbReference type="Proteomes" id="UP001056429"/>
    </source>
</evidence>
<feature type="domain" description="Transglutaminase-like" evidence="2">
    <location>
        <begin position="576"/>
        <end position="636"/>
    </location>
</feature>
<protein>
    <submittedName>
        <fullName evidence="3">DUF5050 domain-containing protein</fullName>
    </submittedName>
</protein>
<dbReference type="Proteomes" id="UP001056429">
    <property type="component" value="Unassembled WGS sequence"/>
</dbReference>
<dbReference type="InterPro" id="IPR052557">
    <property type="entry name" value="CAP/Cytokinesis_protein"/>
</dbReference>
<reference evidence="3" key="2">
    <citation type="submission" date="2021-04" db="EMBL/GenBank/DDBJ databases">
        <authorList>
            <person name="Dong X."/>
        </authorList>
    </citation>
    <scope>NUCLEOTIDE SEQUENCE</scope>
    <source>
        <strain evidence="3">ZWT</strain>
    </source>
</reference>
<reference evidence="3" key="1">
    <citation type="journal article" date="2021" name="mSystems">
        <title>Bacteria and Archaea Synergistically Convert Glycine Betaine to Biogenic Methane in the Formosa Cold Seep of the South China Sea.</title>
        <authorList>
            <person name="Li L."/>
            <person name="Zhang W."/>
            <person name="Zhang S."/>
            <person name="Song L."/>
            <person name="Sun Q."/>
            <person name="Zhang H."/>
            <person name="Xiang H."/>
            <person name="Dong X."/>
        </authorList>
    </citation>
    <scope>NUCLEOTIDE SEQUENCE</scope>
    <source>
        <strain evidence="3">ZWT</strain>
    </source>
</reference>
<accession>A0A9J6P561</accession>
<dbReference type="SUPFAM" id="SSF54001">
    <property type="entry name" value="Cysteine proteinases"/>
    <property type="match status" value="1"/>
</dbReference>